<dbReference type="PIRSF" id="PIRSF006493">
    <property type="entry name" value="Prok_Ku"/>
    <property type="match status" value="1"/>
</dbReference>
<organism evidence="4 5">
    <name type="scientific">Alcanivorax quisquiliarum</name>
    <dbReference type="NCBI Taxonomy" id="2933565"/>
    <lineage>
        <taxon>Bacteria</taxon>
        <taxon>Pseudomonadati</taxon>
        <taxon>Pseudomonadota</taxon>
        <taxon>Gammaproteobacteria</taxon>
        <taxon>Oceanospirillales</taxon>
        <taxon>Alcanivoracaceae</taxon>
        <taxon>Alcanivorax</taxon>
    </lineage>
</organism>
<evidence type="ECO:0000256" key="2">
    <source>
        <dbReference type="SAM" id="MobiDB-lite"/>
    </source>
</evidence>
<protein>
    <submittedName>
        <fullName evidence="4">Ku protein</fullName>
    </submittedName>
</protein>
<dbReference type="EMBL" id="JALKII010000006">
    <property type="protein sequence ID" value="MCK0538007.1"/>
    <property type="molecule type" value="Genomic_DNA"/>
</dbReference>
<dbReference type="PANTHER" id="PTHR41251:SF1">
    <property type="entry name" value="NON-HOMOLOGOUS END JOINING PROTEIN KU"/>
    <property type="match status" value="1"/>
</dbReference>
<dbReference type="Pfam" id="PF02735">
    <property type="entry name" value="Ku"/>
    <property type="match status" value="1"/>
</dbReference>
<dbReference type="InterPro" id="IPR009187">
    <property type="entry name" value="Prok_Ku"/>
</dbReference>
<dbReference type="SMART" id="SM00559">
    <property type="entry name" value="Ku78"/>
    <property type="match status" value="1"/>
</dbReference>
<comment type="caution">
    <text evidence="4">The sequence shown here is derived from an EMBL/GenBank/DDBJ whole genome shotgun (WGS) entry which is preliminary data.</text>
</comment>
<proteinExistence type="predicted"/>
<evidence type="ECO:0000259" key="3">
    <source>
        <dbReference type="SMART" id="SM00559"/>
    </source>
</evidence>
<dbReference type="InterPro" id="IPR016194">
    <property type="entry name" value="SPOC-like_C_dom_sf"/>
</dbReference>
<feature type="region of interest" description="Disordered" evidence="2">
    <location>
        <begin position="224"/>
        <end position="244"/>
    </location>
</feature>
<dbReference type="RefSeq" id="WP_246952196.1">
    <property type="nucleotide sequence ID" value="NZ_JALKII010000006.1"/>
</dbReference>
<gene>
    <name evidence="4" type="ORF">MU846_09820</name>
</gene>
<dbReference type="PANTHER" id="PTHR41251">
    <property type="entry name" value="NON-HOMOLOGOUS END JOINING PROTEIN KU"/>
    <property type="match status" value="1"/>
</dbReference>
<keyword evidence="5" id="KW-1185">Reference proteome</keyword>
<feature type="domain" description="Ku" evidence="3">
    <location>
        <begin position="54"/>
        <end position="183"/>
    </location>
</feature>
<dbReference type="SUPFAM" id="SSF100939">
    <property type="entry name" value="SPOC domain-like"/>
    <property type="match status" value="1"/>
</dbReference>
<evidence type="ECO:0000313" key="4">
    <source>
        <dbReference type="EMBL" id="MCK0538007.1"/>
    </source>
</evidence>
<evidence type="ECO:0000256" key="1">
    <source>
        <dbReference type="ARBA" id="ARBA00023125"/>
    </source>
</evidence>
<dbReference type="Gene3D" id="2.40.290.10">
    <property type="match status" value="1"/>
</dbReference>
<accession>A0ABT0E8C5</accession>
<dbReference type="InterPro" id="IPR006164">
    <property type="entry name" value="DNA_bd_Ku70/Ku80"/>
</dbReference>
<sequence>MSARAIFKGVLRLADEKVPVKLYSAVTDRTVRFRLLHRRDKAPVEQILVNPESGKIVAYKEAQRAWANDEGDMVLLRKDELDNLKPQKSRDLTVQCFLPAGALDHRRYDRPYYLGPDDGGDAAWRALAAALARSGREGLVSWVMRDKHYLGALRLHQSVPMLVTLRYSEEIISQDALTPPIGRALDARELKMAAQLMDMLAAPFDPAQYQDDYRESVLAMLRRKAGGGRARKSMPAQRRRSETDLAQALQASLEGARRHG</sequence>
<reference evidence="4" key="1">
    <citation type="submission" date="2022-04" db="EMBL/GenBank/DDBJ databases">
        <title>Alcanivorax sp. CY1518 draft genome sequence.</title>
        <authorList>
            <person name="Zhao G."/>
            <person name="An M."/>
        </authorList>
    </citation>
    <scope>NUCLEOTIDE SEQUENCE</scope>
    <source>
        <strain evidence="4">CY1518</strain>
    </source>
</reference>
<dbReference type="Proteomes" id="UP001165524">
    <property type="component" value="Unassembled WGS sequence"/>
</dbReference>
<evidence type="ECO:0000313" key="5">
    <source>
        <dbReference type="Proteomes" id="UP001165524"/>
    </source>
</evidence>
<keyword evidence="1" id="KW-0238">DNA-binding</keyword>
<name>A0ABT0E8C5_9GAMM</name>